<dbReference type="CDD" id="cd06257">
    <property type="entry name" value="DnaJ"/>
    <property type="match status" value="1"/>
</dbReference>
<dbReference type="AlphaFoldDB" id="A0A2V0PAP4"/>
<dbReference type="FunCoup" id="A0A2V0PAP4">
    <property type="interactions" value="1933"/>
</dbReference>
<dbReference type="OrthoDB" id="445556at2759"/>
<dbReference type="InterPro" id="IPR056453">
    <property type="entry name" value="HTH_DNAJC9"/>
</dbReference>
<evidence type="ECO:0000313" key="4">
    <source>
        <dbReference type="Proteomes" id="UP000247498"/>
    </source>
</evidence>
<dbReference type="PROSITE" id="PS50076">
    <property type="entry name" value="DNAJ_2"/>
    <property type="match status" value="1"/>
</dbReference>
<feature type="region of interest" description="Disordered" evidence="1">
    <location>
        <begin position="182"/>
        <end position="212"/>
    </location>
</feature>
<accession>A0A2V0PAP4</accession>
<gene>
    <name evidence="3" type="ORF">Rsub_09008</name>
</gene>
<dbReference type="Gene3D" id="1.10.287.110">
    <property type="entry name" value="DnaJ domain"/>
    <property type="match status" value="1"/>
</dbReference>
<dbReference type="STRING" id="307507.A0A2V0PAP4"/>
<protein>
    <recommendedName>
        <fullName evidence="2">J domain-containing protein</fullName>
    </recommendedName>
</protein>
<dbReference type="InParanoid" id="A0A2V0PAP4"/>
<dbReference type="InterPro" id="IPR036869">
    <property type="entry name" value="J_dom_sf"/>
</dbReference>
<feature type="compositionally biased region" description="Basic and acidic residues" evidence="1">
    <location>
        <begin position="301"/>
        <end position="312"/>
    </location>
</feature>
<evidence type="ECO:0000256" key="1">
    <source>
        <dbReference type="SAM" id="MobiDB-lite"/>
    </source>
</evidence>
<keyword evidence="4" id="KW-1185">Reference proteome</keyword>
<feature type="region of interest" description="Disordered" evidence="1">
    <location>
        <begin position="239"/>
        <end position="356"/>
    </location>
</feature>
<feature type="compositionally biased region" description="Gly residues" evidence="1">
    <location>
        <begin position="281"/>
        <end position="291"/>
    </location>
</feature>
<feature type="domain" description="J" evidence="2">
    <location>
        <begin position="9"/>
        <end position="73"/>
    </location>
</feature>
<dbReference type="EMBL" id="BDRX01000089">
    <property type="protein sequence ID" value="GBF96928.1"/>
    <property type="molecule type" value="Genomic_DNA"/>
</dbReference>
<organism evidence="3 4">
    <name type="scientific">Raphidocelis subcapitata</name>
    <dbReference type="NCBI Taxonomy" id="307507"/>
    <lineage>
        <taxon>Eukaryota</taxon>
        <taxon>Viridiplantae</taxon>
        <taxon>Chlorophyta</taxon>
        <taxon>core chlorophytes</taxon>
        <taxon>Chlorophyceae</taxon>
        <taxon>CS clade</taxon>
        <taxon>Sphaeropleales</taxon>
        <taxon>Selenastraceae</taxon>
        <taxon>Raphidocelis</taxon>
    </lineage>
</organism>
<sequence>MDPPSEAKSLYEVLGVARDASQSDIKKAYYRLALQLHPDKNPDQGAHEKFQALQRIYAVLGDPQKRSMYDETGSLQDCEELEGFGGGGGGGFSELYRTYASMFRKVDEEDIAAFAAKYRGSDEERADLLRRYTDCGGAMDAVFEWIMLSRPDADAHRFMATLDGAIAAGEVKRTKAYSAWAKATAAKPPPSFDPLAPEGAGRGKKKGAKGGGSEGALIAAIQAKQGNRMAATLAALEEKYGGGGKGKGKKAGKGGSKKADRKKGDSQGSDQGKRKADSGSDGEGSSGGEGGAAAATEEEFQAARRRLEERRAAAAAAEAGAKSGGGGKGKAGKAAGKKGAAAPGALGGVKKAKKHT</sequence>
<dbReference type="InterPro" id="IPR042977">
    <property type="entry name" value="AtJ6-like"/>
</dbReference>
<dbReference type="InterPro" id="IPR001623">
    <property type="entry name" value="DnaJ_domain"/>
</dbReference>
<dbReference type="SMART" id="SM00271">
    <property type="entry name" value="DnaJ"/>
    <property type="match status" value="1"/>
</dbReference>
<comment type="caution">
    <text evidence="3">The sequence shown here is derived from an EMBL/GenBank/DDBJ whole genome shotgun (WGS) entry which is preliminary data.</text>
</comment>
<reference evidence="3 4" key="1">
    <citation type="journal article" date="2018" name="Sci. Rep.">
        <title>Raphidocelis subcapitata (=Pseudokirchneriella subcapitata) provides an insight into genome evolution and environmental adaptations in the Sphaeropleales.</title>
        <authorList>
            <person name="Suzuki S."/>
            <person name="Yamaguchi H."/>
            <person name="Nakajima N."/>
            <person name="Kawachi M."/>
        </authorList>
    </citation>
    <scope>NUCLEOTIDE SEQUENCE [LARGE SCALE GENOMIC DNA]</scope>
    <source>
        <strain evidence="3 4">NIES-35</strain>
    </source>
</reference>
<proteinExistence type="predicted"/>
<dbReference type="PANTHER" id="PTHR44916:SF1">
    <property type="entry name" value="CHAPERONE DNAJ-DOMAIN SUPERFAMILY PROTEIN-RELATED"/>
    <property type="match status" value="1"/>
</dbReference>
<dbReference type="Pfam" id="PF00226">
    <property type="entry name" value="DnaJ"/>
    <property type="match status" value="1"/>
</dbReference>
<dbReference type="Proteomes" id="UP000247498">
    <property type="component" value="Unassembled WGS sequence"/>
</dbReference>
<dbReference type="InterPro" id="IPR018253">
    <property type="entry name" value="DnaJ_domain_CS"/>
</dbReference>
<feature type="compositionally biased region" description="Basic residues" evidence="1">
    <location>
        <begin position="246"/>
        <end position="261"/>
    </location>
</feature>
<dbReference type="PROSITE" id="PS00636">
    <property type="entry name" value="DNAJ_1"/>
    <property type="match status" value="1"/>
</dbReference>
<name>A0A2V0PAP4_9CHLO</name>
<dbReference type="PANTHER" id="PTHR44916">
    <property type="entry name" value="CHAPERONE DNAJ-DOMAIN SUPERFAMILY PROTEIN-RELATED"/>
    <property type="match status" value="1"/>
</dbReference>
<dbReference type="PRINTS" id="PR00625">
    <property type="entry name" value="JDOMAIN"/>
</dbReference>
<evidence type="ECO:0000313" key="3">
    <source>
        <dbReference type="EMBL" id="GBF96928.1"/>
    </source>
</evidence>
<evidence type="ECO:0000259" key="2">
    <source>
        <dbReference type="PROSITE" id="PS50076"/>
    </source>
</evidence>
<feature type="compositionally biased region" description="Low complexity" evidence="1">
    <location>
        <begin position="332"/>
        <end position="344"/>
    </location>
</feature>
<dbReference type="SUPFAM" id="SSF46565">
    <property type="entry name" value="Chaperone J-domain"/>
    <property type="match status" value="1"/>
</dbReference>
<dbReference type="Pfam" id="PF23302">
    <property type="entry name" value="HTH_DNAJC9"/>
    <property type="match status" value="1"/>
</dbReference>